<organism evidence="10">
    <name type="scientific">Cerophytidae sp. BMNH 900085</name>
    <dbReference type="NCBI Taxonomy" id="1903808"/>
    <lineage>
        <taxon>Eukaryota</taxon>
        <taxon>Metazoa</taxon>
        <taxon>Ecdysozoa</taxon>
        <taxon>Arthropoda</taxon>
        <taxon>Hexapoda</taxon>
        <taxon>Insecta</taxon>
        <taxon>Pterygota</taxon>
        <taxon>Neoptera</taxon>
        <taxon>Endopterygota</taxon>
        <taxon>Coleoptera</taxon>
        <taxon>Polyphaga</taxon>
        <taxon>Elateriformia</taxon>
        <taxon>Elateroidea</taxon>
        <taxon>Cerophytidae</taxon>
    </lineage>
</organism>
<dbReference type="InterPro" id="IPR000440">
    <property type="entry name" value="NADH_UbQ/plastoQ_OxRdtase_su3"/>
</dbReference>
<dbReference type="AlphaFoldDB" id="A0A343A4I9"/>
<evidence type="ECO:0000313" key="10">
    <source>
        <dbReference type="EMBL" id="AOY39467.1"/>
    </source>
</evidence>
<name>A0A343A4I9_9COLE</name>
<evidence type="ECO:0000256" key="8">
    <source>
        <dbReference type="ARBA" id="ARBA00049551"/>
    </source>
</evidence>
<comment type="similarity">
    <text evidence="2 9">Belongs to the complex I subunit 3 family.</text>
</comment>
<evidence type="ECO:0000256" key="3">
    <source>
        <dbReference type="ARBA" id="ARBA00021007"/>
    </source>
</evidence>
<evidence type="ECO:0000256" key="7">
    <source>
        <dbReference type="ARBA" id="ARBA00023136"/>
    </source>
</evidence>
<evidence type="ECO:0000256" key="5">
    <source>
        <dbReference type="ARBA" id="ARBA00022692"/>
    </source>
</evidence>
<dbReference type="InterPro" id="IPR038430">
    <property type="entry name" value="NDAH_ubi_oxred_su3_sf"/>
</dbReference>
<dbReference type="EC" id="7.1.1.2" evidence="9"/>
<dbReference type="PANTHER" id="PTHR11058">
    <property type="entry name" value="NADH-UBIQUINONE OXIDOREDUCTASE CHAIN 3"/>
    <property type="match status" value="1"/>
</dbReference>
<keyword evidence="5 9" id="KW-0812">Transmembrane</keyword>
<dbReference type="Pfam" id="PF00507">
    <property type="entry name" value="Oxidored_q4"/>
    <property type="match status" value="1"/>
</dbReference>
<keyword evidence="9" id="KW-1278">Translocase</keyword>
<evidence type="ECO:0000256" key="2">
    <source>
        <dbReference type="ARBA" id="ARBA00008472"/>
    </source>
</evidence>
<comment type="catalytic activity">
    <reaction evidence="8 9">
        <text>a ubiquinone + NADH + 5 H(+)(in) = a ubiquinol + NAD(+) + 4 H(+)(out)</text>
        <dbReference type="Rhea" id="RHEA:29091"/>
        <dbReference type="Rhea" id="RHEA-COMP:9565"/>
        <dbReference type="Rhea" id="RHEA-COMP:9566"/>
        <dbReference type="ChEBI" id="CHEBI:15378"/>
        <dbReference type="ChEBI" id="CHEBI:16389"/>
        <dbReference type="ChEBI" id="CHEBI:17976"/>
        <dbReference type="ChEBI" id="CHEBI:57540"/>
        <dbReference type="ChEBI" id="CHEBI:57945"/>
        <dbReference type="EC" id="7.1.1.2"/>
    </reaction>
</comment>
<dbReference type="GO" id="GO:0008137">
    <property type="term" value="F:NADH dehydrogenase (ubiquinone) activity"/>
    <property type="evidence" value="ECO:0007669"/>
    <property type="project" value="UniProtKB-UniRule"/>
</dbReference>
<proteinExistence type="inferred from homology"/>
<evidence type="ECO:0000256" key="6">
    <source>
        <dbReference type="ARBA" id="ARBA00022989"/>
    </source>
</evidence>
<feature type="transmembrane region" description="Helical" evidence="9">
    <location>
        <begin position="86"/>
        <end position="106"/>
    </location>
</feature>
<evidence type="ECO:0000256" key="4">
    <source>
        <dbReference type="ARBA" id="ARBA00022448"/>
    </source>
</evidence>
<feature type="transmembrane region" description="Helical" evidence="9">
    <location>
        <begin position="54"/>
        <end position="80"/>
    </location>
</feature>
<keyword evidence="9" id="KW-0830">Ubiquinone</keyword>
<keyword evidence="9" id="KW-0679">Respiratory chain</keyword>
<keyword evidence="9" id="KW-0249">Electron transport</keyword>
<accession>A0A343A4I9</accession>
<dbReference type="GO" id="GO:0030964">
    <property type="term" value="C:NADH dehydrogenase complex"/>
    <property type="evidence" value="ECO:0007669"/>
    <property type="project" value="TreeGrafter"/>
</dbReference>
<dbReference type="GO" id="GO:0031966">
    <property type="term" value="C:mitochondrial membrane"/>
    <property type="evidence" value="ECO:0007669"/>
    <property type="project" value="UniProtKB-SubCell"/>
</dbReference>
<keyword evidence="7 9" id="KW-0472">Membrane</keyword>
<gene>
    <name evidence="10" type="primary">nad3</name>
</gene>
<protein>
    <recommendedName>
        <fullName evidence="3 9">NADH-ubiquinone oxidoreductase chain 3</fullName>
        <ecNumber evidence="9">7.1.1.2</ecNumber>
    </recommendedName>
</protein>
<dbReference type="Gene3D" id="1.20.58.1610">
    <property type="entry name" value="NADH:ubiquinone/plastoquinone oxidoreductase, chain 3"/>
    <property type="match status" value="1"/>
</dbReference>
<keyword evidence="4 9" id="KW-0813">Transport</keyword>
<dbReference type="EMBL" id="KX035161">
    <property type="protein sequence ID" value="AOY39467.1"/>
    <property type="molecule type" value="Genomic_DNA"/>
</dbReference>
<dbReference type="PANTHER" id="PTHR11058:SF9">
    <property type="entry name" value="NADH-UBIQUINONE OXIDOREDUCTASE CHAIN 3"/>
    <property type="match status" value="1"/>
</dbReference>
<evidence type="ECO:0000256" key="1">
    <source>
        <dbReference type="ARBA" id="ARBA00004370"/>
    </source>
</evidence>
<evidence type="ECO:0000256" key="9">
    <source>
        <dbReference type="RuleBase" id="RU003640"/>
    </source>
</evidence>
<comment type="subcellular location">
    <subcellularLocation>
        <location evidence="1">Membrane</location>
    </subcellularLocation>
    <subcellularLocation>
        <location evidence="9">Mitochondrion membrane</location>
        <topology evidence="9">Multi-pass membrane protein</topology>
    </subcellularLocation>
</comment>
<keyword evidence="9" id="KW-0520">NAD</keyword>
<geneLocation type="mitochondrion" evidence="10"/>
<keyword evidence="9 10" id="KW-0496">Mitochondrion</keyword>
<sequence length="114" mass="13406">MIVLFWMFMILSFMIMLVSLILSKKKIFNREKSSPFECGFDPNCLTRMTFSLQFFFIAIIFLIFDIEITLILPMVLLLKISKTLDLIMIFLSVLIILILGVCHEWTQGALNWKF</sequence>
<reference evidence="10" key="1">
    <citation type="submission" date="2016-04" db="EMBL/GenBank/DDBJ databases">
        <title>Mitochondria of unsequenced beetle families.</title>
        <authorList>
            <person name="Linard B."/>
            <person name="Andujar C."/>
            <person name="Arribas P."/>
            <person name="Vogler A.P."/>
        </authorList>
    </citation>
    <scope>NUCLEOTIDE SEQUENCE</scope>
</reference>
<keyword evidence="6 9" id="KW-1133">Transmembrane helix</keyword>
<comment type="function">
    <text evidence="9">Core subunit of the mitochondrial membrane respiratory chain NADH dehydrogenase (Complex I) which catalyzes electron transfer from NADH through the respiratory chain, using ubiquinone as an electron acceptor. Essential for the catalytic activity of complex I.</text>
</comment>
<feature type="transmembrane region" description="Helical" evidence="9">
    <location>
        <begin position="6"/>
        <end position="23"/>
    </location>
</feature>